<dbReference type="AlphaFoldDB" id="A0A0C2X897"/>
<feature type="chain" id="PRO_5002158813" evidence="1">
    <location>
        <begin position="29"/>
        <end position="139"/>
    </location>
</feature>
<evidence type="ECO:0000256" key="1">
    <source>
        <dbReference type="SAM" id="SignalP"/>
    </source>
</evidence>
<keyword evidence="1" id="KW-0732">Signal</keyword>
<accession>A0A0C2X897</accession>
<reference evidence="3" key="2">
    <citation type="submission" date="2015-01" db="EMBL/GenBank/DDBJ databases">
        <title>Evolutionary Origins and Diversification of the Mycorrhizal Mutualists.</title>
        <authorList>
            <consortium name="DOE Joint Genome Institute"/>
            <consortium name="Mycorrhizal Genomics Consortium"/>
            <person name="Kohler A."/>
            <person name="Kuo A."/>
            <person name="Nagy L.G."/>
            <person name="Floudas D."/>
            <person name="Copeland A."/>
            <person name="Barry K.W."/>
            <person name="Cichocki N."/>
            <person name="Veneault-Fourrey C."/>
            <person name="LaButti K."/>
            <person name="Lindquist E.A."/>
            <person name="Lipzen A."/>
            <person name="Lundell T."/>
            <person name="Morin E."/>
            <person name="Murat C."/>
            <person name="Riley R."/>
            <person name="Ohm R."/>
            <person name="Sun H."/>
            <person name="Tunlid A."/>
            <person name="Henrissat B."/>
            <person name="Grigoriev I.V."/>
            <person name="Hibbett D.S."/>
            <person name="Martin F."/>
        </authorList>
    </citation>
    <scope>NUCLEOTIDE SEQUENCE [LARGE SCALE GENOMIC DNA]</scope>
    <source>
        <strain evidence="3">MAFF 305830</strain>
    </source>
</reference>
<evidence type="ECO:0000313" key="3">
    <source>
        <dbReference type="Proteomes" id="UP000054097"/>
    </source>
</evidence>
<dbReference type="EMBL" id="KN824314">
    <property type="protein sequence ID" value="KIM25477.1"/>
    <property type="molecule type" value="Genomic_DNA"/>
</dbReference>
<gene>
    <name evidence="2" type="ORF">M408DRAFT_26254</name>
</gene>
<feature type="signal peptide" evidence="1">
    <location>
        <begin position="1"/>
        <end position="28"/>
    </location>
</feature>
<reference evidence="2 3" key="1">
    <citation type="submission" date="2014-04" db="EMBL/GenBank/DDBJ databases">
        <authorList>
            <consortium name="DOE Joint Genome Institute"/>
            <person name="Kuo A."/>
            <person name="Zuccaro A."/>
            <person name="Kohler A."/>
            <person name="Nagy L.G."/>
            <person name="Floudas D."/>
            <person name="Copeland A."/>
            <person name="Barry K.W."/>
            <person name="Cichocki N."/>
            <person name="Veneault-Fourrey C."/>
            <person name="LaButti K."/>
            <person name="Lindquist E.A."/>
            <person name="Lipzen A."/>
            <person name="Lundell T."/>
            <person name="Morin E."/>
            <person name="Murat C."/>
            <person name="Sun H."/>
            <person name="Tunlid A."/>
            <person name="Henrissat B."/>
            <person name="Grigoriev I.V."/>
            <person name="Hibbett D.S."/>
            <person name="Martin F."/>
            <person name="Nordberg H.P."/>
            <person name="Cantor M.N."/>
            <person name="Hua S.X."/>
        </authorList>
    </citation>
    <scope>NUCLEOTIDE SEQUENCE [LARGE SCALE GENOMIC DNA]</scope>
    <source>
        <strain evidence="2 3">MAFF 305830</strain>
    </source>
</reference>
<protein>
    <submittedName>
        <fullName evidence="2">Uncharacterized protein</fullName>
    </submittedName>
</protein>
<dbReference type="HOGENOM" id="CLU_1939433_0_0_1"/>
<organism evidence="2 3">
    <name type="scientific">Serendipita vermifera MAFF 305830</name>
    <dbReference type="NCBI Taxonomy" id="933852"/>
    <lineage>
        <taxon>Eukaryota</taxon>
        <taxon>Fungi</taxon>
        <taxon>Dikarya</taxon>
        <taxon>Basidiomycota</taxon>
        <taxon>Agaricomycotina</taxon>
        <taxon>Agaricomycetes</taxon>
        <taxon>Sebacinales</taxon>
        <taxon>Serendipitaceae</taxon>
        <taxon>Serendipita</taxon>
    </lineage>
</organism>
<keyword evidence="3" id="KW-1185">Reference proteome</keyword>
<dbReference type="Proteomes" id="UP000054097">
    <property type="component" value="Unassembled WGS sequence"/>
</dbReference>
<name>A0A0C2X897_SERVB</name>
<proteinExistence type="predicted"/>
<evidence type="ECO:0000313" key="2">
    <source>
        <dbReference type="EMBL" id="KIM25477.1"/>
    </source>
</evidence>
<sequence length="139" mass="15155">MAAAPPVPIQFSMKLSVLVLSTVTGVSAAVVTSTVRWGYCWSYTFAGYSTTYIPIATTTIQDPSVQTLTFTDWVYPLTLDKRTTEEKTTTWETDVCTETLTQGVRSIITEVIPTLTSSTTKYASTTVVTATATCPDWNC</sequence>